<dbReference type="Proteomes" id="UP000704176">
    <property type="component" value="Unassembled WGS sequence"/>
</dbReference>
<accession>A0ABS7VT16</accession>
<evidence type="ECO:0000313" key="7">
    <source>
        <dbReference type="Proteomes" id="UP000704176"/>
    </source>
</evidence>
<keyword evidence="4 6" id="KW-0067">ATP-binding</keyword>
<dbReference type="PANTHER" id="PTHR43776">
    <property type="entry name" value="TRANSPORT ATP-BINDING PROTEIN"/>
    <property type="match status" value="1"/>
</dbReference>
<dbReference type="Gene3D" id="3.40.50.300">
    <property type="entry name" value="P-loop containing nucleotide triphosphate hydrolases"/>
    <property type="match status" value="1"/>
</dbReference>
<evidence type="ECO:0000313" key="6">
    <source>
        <dbReference type="EMBL" id="MBZ6078708.1"/>
    </source>
</evidence>
<evidence type="ECO:0000256" key="4">
    <source>
        <dbReference type="ARBA" id="ARBA00022840"/>
    </source>
</evidence>
<dbReference type="RefSeq" id="WP_224315453.1">
    <property type="nucleotide sequence ID" value="NZ_JAIRBM010000021.1"/>
</dbReference>
<gene>
    <name evidence="6" type="ORF">K9B37_20830</name>
</gene>
<dbReference type="SUPFAM" id="SSF52540">
    <property type="entry name" value="P-loop containing nucleoside triphosphate hydrolases"/>
    <property type="match status" value="1"/>
</dbReference>
<dbReference type="SMART" id="SM00382">
    <property type="entry name" value="AAA"/>
    <property type="match status" value="1"/>
</dbReference>
<dbReference type="Pfam" id="PF00005">
    <property type="entry name" value="ABC_tran"/>
    <property type="match status" value="1"/>
</dbReference>
<dbReference type="InterPro" id="IPR027417">
    <property type="entry name" value="P-loop_NTPase"/>
</dbReference>
<comment type="caution">
    <text evidence="6">The sequence shown here is derived from an EMBL/GenBank/DDBJ whole genome shotgun (WGS) entry which is preliminary data.</text>
</comment>
<dbReference type="EMBL" id="JAIRBM010000021">
    <property type="protein sequence ID" value="MBZ6078708.1"/>
    <property type="molecule type" value="Genomic_DNA"/>
</dbReference>
<sequence length="264" mass="29798">MVTTDNIIETRGLSVTFGESTDTNRVVDDVSFHIRHGEAYGLIGESGCGKSTILRAIVGLNPDYDGEIFFQSQTVPHRRDKSFFRRMQMVFQDPYASLHPRKIVHQVLAEPLRIHGLDRHEERISDVLEAVGLGRDFRFRYPHELSGGQRQRVAIARALIIEPQVLLLDEPTSALDVSVQAEILNLLKKLRRERGLTYLLVTHDLAVVAHICERIGMMHCGKIIEELSADEVRGMRAVKDYTRDFLAASVGSRAGRIDQEMLPS</sequence>
<organism evidence="6 7">
    <name type="scientific">Microvirga puerhi</name>
    <dbReference type="NCBI Taxonomy" id="2876078"/>
    <lineage>
        <taxon>Bacteria</taxon>
        <taxon>Pseudomonadati</taxon>
        <taxon>Pseudomonadota</taxon>
        <taxon>Alphaproteobacteria</taxon>
        <taxon>Hyphomicrobiales</taxon>
        <taxon>Methylobacteriaceae</taxon>
        <taxon>Microvirga</taxon>
    </lineage>
</organism>
<dbReference type="CDD" id="cd03257">
    <property type="entry name" value="ABC_NikE_OppD_transporters"/>
    <property type="match status" value="1"/>
</dbReference>
<dbReference type="InterPro" id="IPR050319">
    <property type="entry name" value="ABC_transp_ATP-bind"/>
</dbReference>
<keyword evidence="3" id="KW-0547">Nucleotide-binding</keyword>
<dbReference type="PROSITE" id="PS50893">
    <property type="entry name" value="ABC_TRANSPORTER_2"/>
    <property type="match status" value="1"/>
</dbReference>
<name>A0ABS7VT16_9HYPH</name>
<dbReference type="PROSITE" id="PS00211">
    <property type="entry name" value="ABC_TRANSPORTER_1"/>
    <property type="match status" value="1"/>
</dbReference>
<dbReference type="PANTHER" id="PTHR43776:SF7">
    <property type="entry name" value="D,D-DIPEPTIDE TRANSPORT ATP-BINDING PROTEIN DDPF-RELATED"/>
    <property type="match status" value="1"/>
</dbReference>
<dbReference type="InterPro" id="IPR003593">
    <property type="entry name" value="AAA+_ATPase"/>
</dbReference>
<proteinExistence type="inferred from homology"/>
<keyword evidence="2" id="KW-0813">Transport</keyword>
<evidence type="ECO:0000259" key="5">
    <source>
        <dbReference type="PROSITE" id="PS50893"/>
    </source>
</evidence>
<dbReference type="InterPro" id="IPR003439">
    <property type="entry name" value="ABC_transporter-like_ATP-bd"/>
</dbReference>
<evidence type="ECO:0000256" key="2">
    <source>
        <dbReference type="ARBA" id="ARBA00022448"/>
    </source>
</evidence>
<dbReference type="GO" id="GO:0005524">
    <property type="term" value="F:ATP binding"/>
    <property type="evidence" value="ECO:0007669"/>
    <property type="project" value="UniProtKB-KW"/>
</dbReference>
<comment type="similarity">
    <text evidence="1">Belongs to the ABC transporter superfamily.</text>
</comment>
<reference evidence="6 7" key="1">
    <citation type="submission" date="2021-09" db="EMBL/GenBank/DDBJ databases">
        <title>The complete genome sequence of a new microorganism.</title>
        <authorList>
            <person name="Zi Z."/>
        </authorList>
    </citation>
    <scope>NUCLEOTIDE SEQUENCE [LARGE SCALE GENOMIC DNA]</scope>
    <source>
        <strain evidence="6 7">WGZ8</strain>
    </source>
</reference>
<keyword evidence="7" id="KW-1185">Reference proteome</keyword>
<dbReference type="InterPro" id="IPR017871">
    <property type="entry name" value="ABC_transporter-like_CS"/>
</dbReference>
<evidence type="ECO:0000256" key="3">
    <source>
        <dbReference type="ARBA" id="ARBA00022741"/>
    </source>
</evidence>
<evidence type="ECO:0000256" key="1">
    <source>
        <dbReference type="ARBA" id="ARBA00005417"/>
    </source>
</evidence>
<protein>
    <submittedName>
        <fullName evidence="6">ABC transporter ATP-binding protein</fullName>
    </submittedName>
</protein>
<feature type="domain" description="ABC transporter" evidence="5">
    <location>
        <begin position="2"/>
        <end position="245"/>
    </location>
</feature>